<dbReference type="PANTHER" id="PTHR34227:SF1">
    <property type="entry name" value="DIMETHYL SULFOXIDE REDUCTASE CHAPERONE-RELATED"/>
    <property type="match status" value="1"/>
</dbReference>
<name>B3ELU2_CHLPB</name>
<dbReference type="Pfam" id="PF02613">
    <property type="entry name" value="Nitrate_red_del"/>
    <property type="match status" value="1"/>
</dbReference>
<proteinExistence type="predicted"/>
<reference evidence="2" key="1">
    <citation type="submission" date="2008-06" db="EMBL/GenBank/DDBJ databases">
        <title>Complete sequence of Chlorobium phaeobacteroides BS1.</title>
        <authorList>
            <consortium name="US DOE Joint Genome Institute"/>
            <person name="Lucas S."/>
            <person name="Copeland A."/>
            <person name="Lapidus A."/>
            <person name="Glavina del Rio T."/>
            <person name="Dalin E."/>
            <person name="Tice H."/>
            <person name="Bruce D."/>
            <person name="Goodwin L."/>
            <person name="Pitluck S."/>
            <person name="Schmutz J."/>
            <person name="Larimer F."/>
            <person name="Land M."/>
            <person name="Hauser L."/>
            <person name="Kyrpides N."/>
            <person name="Ovchinnikova G."/>
            <person name="Li T."/>
            <person name="Liu Z."/>
            <person name="Zhao F."/>
            <person name="Overmann J."/>
            <person name="Bryant D.A."/>
            <person name="Richardson P."/>
        </authorList>
    </citation>
    <scope>NUCLEOTIDE SEQUENCE [LARGE SCALE GENOMIC DNA]</scope>
    <source>
        <strain evidence="2">BS1</strain>
    </source>
</reference>
<accession>B3ELU2</accession>
<evidence type="ECO:0000313" key="2">
    <source>
        <dbReference type="EMBL" id="ACE04783.1"/>
    </source>
</evidence>
<keyword evidence="1" id="KW-0143">Chaperone</keyword>
<dbReference type="SUPFAM" id="SSF89155">
    <property type="entry name" value="TorD-like"/>
    <property type="match status" value="1"/>
</dbReference>
<dbReference type="EMBL" id="CP001101">
    <property type="protein sequence ID" value="ACE04783.1"/>
    <property type="molecule type" value="Genomic_DNA"/>
</dbReference>
<dbReference type="InterPro" id="IPR036411">
    <property type="entry name" value="TorD-like_sf"/>
</dbReference>
<dbReference type="KEGG" id="cpb:Cphamn1_1866"/>
<dbReference type="InterPro" id="IPR020945">
    <property type="entry name" value="DMSO/NO3_reduct_chaperone"/>
</dbReference>
<gene>
    <name evidence="2" type="ordered locus">Cphamn1_1866</name>
</gene>
<dbReference type="PANTHER" id="PTHR34227">
    <property type="entry name" value="CHAPERONE PROTEIN YCDY"/>
    <property type="match status" value="1"/>
</dbReference>
<dbReference type="AlphaFoldDB" id="B3ELU2"/>
<organism evidence="2">
    <name type="scientific">Chlorobium phaeobacteroides (strain BS1)</name>
    <dbReference type="NCBI Taxonomy" id="331678"/>
    <lineage>
        <taxon>Bacteria</taxon>
        <taxon>Pseudomonadati</taxon>
        <taxon>Chlorobiota</taxon>
        <taxon>Chlorobiia</taxon>
        <taxon>Chlorobiales</taxon>
        <taxon>Chlorobiaceae</taxon>
        <taxon>Chlorobium/Pelodictyon group</taxon>
        <taxon>Chlorobium</taxon>
    </lineage>
</organism>
<dbReference type="STRING" id="331678.Cphamn1_1866"/>
<dbReference type="InterPro" id="IPR050289">
    <property type="entry name" value="TorD/DmsD_chaperones"/>
</dbReference>
<dbReference type="HOGENOM" id="CLU_077650_5_0_10"/>
<dbReference type="Gene3D" id="1.10.3480.10">
    <property type="entry name" value="TorD-like"/>
    <property type="match status" value="1"/>
</dbReference>
<protein>
    <submittedName>
        <fullName evidence="2">Cytoplasmic chaperone TorD family protein</fullName>
    </submittedName>
</protein>
<evidence type="ECO:0000256" key="1">
    <source>
        <dbReference type="ARBA" id="ARBA00023186"/>
    </source>
</evidence>
<sequence length="203" mass="23565">MLVTRHYSLVTRHFLSTFNFRPLRNTIHTLRFLSLCFAYPNDAFLPALREKQEHIEKNRETFETLTGLFEQENNEQLQGEYTRLFITGYPNTPCAPYESVFLEGRMLGACCRKIQLHYEEWGMTVDPGLVDHISTELEFLAFLASAATLDETREDARHTYHAFIQDHLSRWLPLFSGKLSSHAKLAPYRHLASLLETSIQPSL</sequence>
<dbReference type="eggNOG" id="COG3381">
    <property type="taxonomic scope" value="Bacteria"/>
</dbReference>